<sequence>MVENTFVRRVAVKVAWALLLPTCLATGCWRALHASTVTPAIVPQEAPMEWHGNPLRPLALSDVEVRFAQRFPGSLARLTDGHDVLVLRTVQRPTRMLHPAADCYQGLGWRVAEQKLQQDGAGELWRCFIVERGGVRQRVCERIVDAQGRGFTDASAWYWAAALGQSQGPWQAFTVASPL</sequence>
<evidence type="ECO:0000313" key="2">
    <source>
        <dbReference type="EMBL" id="MBK0393718.1"/>
    </source>
</evidence>
<proteinExistence type="predicted"/>
<feature type="signal peptide" evidence="1">
    <location>
        <begin position="1"/>
        <end position="25"/>
    </location>
</feature>
<evidence type="ECO:0000313" key="3">
    <source>
        <dbReference type="Proteomes" id="UP000617041"/>
    </source>
</evidence>
<dbReference type="Proteomes" id="UP000617041">
    <property type="component" value="Unassembled WGS sequence"/>
</dbReference>
<protein>
    <submittedName>
        <fullName evidence="2">Uncharacterized protein</fullName>
    </submittedName>
</protein>
<comment type="caution">
    <text evidence="2">The sequence shown here is derived from an EMBL/GenBank/DDBJ whole genome shotgun (WGS) entry which is preliminary data.</text>
</comment>
<reference evidence="2" key="1">
    <citation type="submission" date="2020-12" db="EMBL/GenBank/DDBJ databases">
        <title>Ramlibacter sp. nov., isolated from a freshwater alga, Cryptomonas.</title>
        <authorList>
            <person name="Kim H.M."/>
            <person name="Jeon C.O."/>
        </authorList>
    </citation>
    <scope>NUCLEOTIDE SEQUENCE</scope>
    <source>
        <strain evidence="2">CrO1</strain>
    </source>
</reference>
<keyword evidence="3" id="KW-1185">Reference proteome</keyword>
<accession>A0A934Q247</accession>
<gene>
    <name evidence="2" type="ORF">I8E28_14055</name>
</gene>
<keyword evidence="1" id="KW-0732">Signal</keyword>
<organism evidence="2 3">
    <name type="scientific">Ramlibacter algicola</name>
    <dbReference type="NCBI Taxonomy" id="2795217"/>
    <lineage>
        <taxon>Bacteria</taxon>
        <taxon>Pseudomonadati</taxon>
        <taxon>Pseudomonadota</taxon>
        <taxon>Betaproteobacteria</taxon>
        <taxon>Burkholderiales</taxon>
        <taxon>Comamonadaceae</taxon>
        <taxon>Ramlibacter</taxon>
    </lineage>
</organism>
<name>A0A934Q247_9BURK</name>
<feature type="chain" id="PRO_5037427086" evidence="1">
    <location>
        <begin position="26"/>
        <end position="179"/>
    </location>
</feature>
<dbReference type="EMBL" id="JAEDAO010000001">
    <property type="protein sequence ID" value="MBK0393718.1"/>
    <property type="molecule type" value="Genomic_DNA"/>
</dbReference>
<evidence type="ECO:0000256" key="1">
    <source>
        <dbReference type="SAM" id="SignalP"/>
    </source>
</evidence>
<dbReference type="AlphaFoldDB" id="A0A934Q247"/>